<protein>
    <recommendedName>
        <fullName evidence="1">TPM domain-containing protein</fullName>
    </recommendedName>
</protein>
<sequence length="195" mass="22003">MRKAVTVIGIISFLFFFASYILPNLIGVPLAAYNSYRVWNDSNESSSKKVGKSSKENLLRFPAPLGVVSDYESIFSEEQNLSLTKILNDYEEASSREIVIVTIDSITPYKNLKDYSTDLGNEWRIGKVKSNNGLLIVMSKNLKKIRIATGYGTEKVLTDKICKKIIDSTIIPEFRRGDYYVGIEKGVQALQSKWL</sequence>
<dbReference type="InterPro" id="IPR007621">
    <property type="entry name" value="TPM_dom"/>
</dbReference>
<name>A0A0A2GX58_9FLAO</name>
<dbReference type="PANTHER" id="PTHR30373">
    <property type="entry name" value="UPF0603 PROTEIN YGCG"/>
    <property type="match status" value="1"/>
</dbReference>
<dbReference type="KEGG" id="ddo:I597_1662"/>
<comment type="caution">
    <text evidence="2">The sequence shown here is derived from an EMBL/GenBank/DDBJ whole genome shotgun (WGS) entry which is preliminary data.</text>
</comment>
<dbReference type="Gene3D" id="3.10.310.50">
    <property type="match status" value="1"/>
</dbReference>
<dbReference type="Pfam" id="PF04536">
    <property type="entry name" value="TPM_phosphatase"/>
    <property type="match status" value="1"/>
</dbReference>
<evidence type="ECO:0000313" key="2">
    <source>
        <dbReference type="EMBL" id="KGO07817.1"/>
    </source>
</evidence>
<keyword evidence="3" id="KW-1185">Reference proteome</keyword>
<evidence type="ECO:0000259" key="1">
    <source>
        <dbReference type="Pfam" id="PF04536"/>
    </source>
</evidence>
<dbReference type="RefSeq" id="WP_035328310.1">
    <property type="nucleotide sequence ID" value="NZ_CP015125.1"/>
</dbReference>
<dbReference type="PANTHER" id="PTHR30373:SF2">
    <property type="entry name" value="UPF0603 PROTEIN YGCG"/>
    <property type="match status" value="1"/>
</dbReference>
<proteinExistence type="predicted"/>
<dbReference type="OrthoDB" id="9810918at2"/>
<feature type="domain" description="TPM" evidence="1">
    <location>
        <begin position="68"/>
        <end position="191"/>
    </location>
</feature>
<gene>
    <name evidence="2" type="ORF">NV36_13885</name>
</gene>
<dbReference type="Proteomes" id="UP000030140">
    <property type="component" value="Unassembled WGS sequence"/>
</dbReference>
<dbReference type="PATRIC" id="fig|1300343.5.peg.1668"/>
<organism evidence="2 3">
    <name type="scientific">Dokdonia donghaensis DSW-1</name>
    <dbReference type="NCBI Taxonomy" id="1300343"/>
    <lineage>
        <taxon>Bacteria</taxon>
        <taxon>Pseudomonadati</taxon>
        <taxon>Bacteroidota</taxon>
        <taxon>Flavobacteriia</taxon>
        <taxon>Flavobacteriales</taxon>
        <taxon>Flavobacteriaceae</taxon>
        <taxon>Dokdonia</taxon>
    </lineage>
</organism>
<dbReference type="EMBL" id="JSAQ01000001">
    <property type="protein sequence ID" value="KGO07817.1"/>
    <property type="molecule type" value="Genomic_DNA"/>
</dbReference>
<evidence type="ECO:0000313" key="3">
    <source>
        <dbReference type="Proteomes" id="UP000030140"/>
    </source>
</evidence>
<dbReference type="AlphaFoldDB" id="A0A0A2GX58"/>
<accession>A0A0A2GX58</accession>
<reference evidence="2 3" key="1">
    <citation type="submission" date="2014-10" db="EMBL/GenBank/DDBJ databases">
        <title>Draft genome sequence of the proteorhodopsin-containing marine bacterium Dokdonia donghaensis.</title>
        <authorList>
            <person name="Gomez-Consarnau L."/>
            <person name="Gonzalez J.M."/>
            <person name="Riedel T."/>
            <person name="Jaenicke S."/>
            <person name="Wagner-Doebler I."/>
            <person name="Fuhrman J.A."/>
        </authorList>
    </citation>
    <scope>NUCLEOTIDE SEQUENCE [LARGE SCALE GENOMIC DNA]</scope>
    <source>
        <strain evidence="2 3">DSW-1</strain>
    </source>
</reference>